<dbReference type="Gene3D" id="1.10.10.60">
    <property type="entry name" value="Homeodomain-like"/>
    <property type="match status" value="1"/>
</dbReference>
<evidence type="ECO:0000313" key="5">
    <source>
        <dbReference type="Proteomes" id="UP000705379"/>
    </source>
</evidence>
<dbReference type="PROSITE" id="PS01124">
    <property type="entry name" value="HTH_ARAC_FAMILY_2"/>
    <property type="match status" value="1"/>
</dbReference>
<dbReference type="SUPFAM" id="SSF46689">
    <property type="entry name" value="Homeodomain-like"/>
    <property type="match status" value="1"/>
</dbReference>
<reference evidence="4" key="2">
    <citation type="journal article" date="2021" name="Microorganisms">
        <title>Bacterial Dimethylsulfoniopropionate Biosynthesis in the East China Sea.</title>
        <authorList>
            <person name="Liu J."/>
            <person name="Zhang Y."/>
            <person name="Liu J."/>
            <person name="Zhong H."/>
            <person name="Williams B.T."/>
            <person name="Zheng Y."/>
            <person name="Curson A.R.J."/>
            <person name="Sun C."/>
            <person name="Sun H."/>
            <person name="Song D."/>
            <person name="Wagner Mackenzie B."/>
            <person name="Bermejo Martinez A."/>
            <person name="Todd J.D."/>
            <person name="Zhang X.H."/>
        </authorList>
    </citation>
    <scope>NUCLEOTIDE SEQUENCE</scope>
    <source>
        <strain evidence="4">AESS21</strain>
    </source>
</reference>
<dbReference type="CDD" id="cd03136">
    <property type="entry name" value="GATase1_AraC_ArgR_like"/>
    <property type="match status" value="1"/>
</dbReference>
<dbReference type="Proteomes" id="UP000705379">
    <property type="component" value="Unassembled WGS sequence"/>
</dbReference>
<dbReference type="PANTHER" id="PTHR43130:SF3">
    <property type="entry name" value="HTH-TYPE TRANSCRIPTIONAL REGULATOR RV1931C"/>
    <property type="match status" value="1"/>
</dbReference>
<protein>
    <submittedName>
        <fullName evidence="4">Helix-turn-helix domain-containing protein</fullName>
    </submittedName>
</protein>
<comment type="caution">
    <text evidence="4">The sequence shown here is derived from an EMBL/GenBank/DDBJ whole genome shotgun (WGS) entry which is preliminary data.</text>
</comment>
<dbReference type="SUPFAM" id="SSF52317">
    <property type="entry name" value="Class I glutamine amidotransferase-like"/>
    <property type="match status" value="1"/>
</dbReference>
<dbReference type="InterPro" id="IPR009057">
    <property type="entry name" value="Homeodomain-like_sf"/>
</dbReference>
<evidence type="ECO:0000256" key="2">
    <source>
        <dbReference type="ARBA" id="ARBA00023163"/>
    </source>
</evidence>
<dbReference type="EMBL" id="QTKU01000003">
    <property type="protein sequence ID" value="MBS8261571.1"/>
    <property type="molecule type" value="Genomic_DNA"/>
</dbReference>
<dbReference type="AlphaFoldDB" id="A0A944CG09"/>
<dbReference type="SMART" id="SM00342">
    <property type="entry name" value="HTH_ARAC"/>
    <property type="match status" value="1"/>
</dbReference>
<evidence type="ECO:0000313" key="4">
    <source>
        <dbReference type="EMBL" id="MBS8261571.1"/>
    </source>
</evidence>
<dbReference type="PANTHER" id="PTHR43130">
    <property type="entry name" value="ARAC-FAMILY TRANSCRIPTIONAL REGULATOR"/>
    <property type="match status" value="1"/>
</dbReference>
<dbReference type="InterPro" id="IPR018060">
    <property type="entry name" value="HTH_AraC"/>
</dbReference>
<dbReference type="GO" id="GO:0003700">
    <property type="term" value="F:DNA-binding transcription factor activity"/>
    <property type="evidence" value="ECO:0007669"/>
    <property type="project" value="InterPro"/>
</dbReference>
<proteinExistence type="predicted"/>
<feature type="domain" description="HTH araC/xylS-type" evidence="3">
    <location>
        <begin position="216"/>
        <end position="314"/>
    </location>
</feature>
<accession>A0A944CG09</accession>
<dbReference type="GO" id="GO:0043565">
    <property type="term" value="F:sequence-specific DNA binding"/>
    <property type="evidence" value="ECO:0007669"/>
    <property type="project" value="InterPro"/>
</dbReference>
<dbReference type="InterPro" id="IPR029062">
    <property type="entry name" value="Class_I_gatase-like"/>
</dbReference>
<dbReference type="InterPro" id="IPR052158">
    <property type="entry name" value="INH-QAR"/>
</dbReference>
<keyword evidence="1" id="KW-0805">Transcription regulation</keyword>
<gene>
    <name evidence="4" type="ORF">DYI23_15200</name>
</gene>
<name>A0A944CG09_9HYPH</name>
<reference evidence="4" key="1">
    <citation type="submission" date="2018-08" db="EMBL/GenBank/DDBJ databases">
        <authorList>
            <person name="Jin W."/>
            <person name="Wang H."/>
            <person name="Yang Y."/>
            <person name="Li M."/>
            <person name="Liu J."/>
        </authorList>
    </citation>
    <scope>NUCLEOTIDE SEQUENCE</scope>
    <source>
        <strain evidence="4">AESS21</strain>
    </source>
</reference>
<dbReference type="Pfam" id="PF12833">
    <property type="entry name" value="HTH_18"/>
    <property type="match status" value="1"/>
</dbReference>
<keyword evidence="2" id="KW-0804">Transcription</keyword>
<sequence>MQNSKNCLASKKIAVILFEHFSNHCLANAVEPFRAANTIARRSLYDWSFWSFSGGTITSSSGLPVETGAWFEARPGGDFLFIMPSYGFEDYATSSAGRALRAARHRFKTLVGLDTGAWLLADAGLLEGRKATIHWDEFVRFAERFPDVATREDRVVLEADLATCGGASTAIELALGLIKQDHGALFASEVAALFMLGDKRDLQDSYKRMSLDVLVGSATALMRRTIETPLAIGELAARLKIDQRELESIFQRELQLTPRAVYKSIRLREARRLVELTNLSVAEISGRCGYQDASAMTRAYRAEFGQTPRSHRRAI</sequence>
<evidence type="ECO:0000256" key="1">
    <source>
        <dbReference type="ARBA" id="ARBA00023015"/>
    </source>
</evidence>
<dbReference type="Gene3D" id="3.40.50.880">
    <property type="match status" value="1"/>
</dbReference>
<evidence type="ECO:0000259" key="3">
    <source>
        <dbReference type="PROSITE" id="PS01124"/>
    </source>
</evidence>
<organism evidence="4 5">
    <name type="scientific">Roseibium polysiphoniae</name>
    <dbReference type="NCBI Taxonomy" id="2571221"/>
    <lineage>
        <taxon>Bacteria</taxon>
        <taxon>Pseudomonadati</taxon>
        <taxon>Pseudomonadota</taxon>
        <taxon>Alphaproteobacteria</taxon>
        <taxon>Hyphomicrobiales</taxon>
        <taxon>Stappiaceae</taxon>
        <taxon>Roseibium</taxon>
    </lineage>
</organism>